<proteinExistence type="predicted"/>
<evidence type="ECO:0000313" key="1">
    <source>
        <dbReference type="EnsemblMetazoa" id="AQUA014356-PA"/>
    </source>
</evidence>
<organism evidence="1 2">
    <name type="scientific">Anopheles quadriannulatus</name>
    <name type="common">Mosquito</name>
    <dbReference type="NCBI Taxonomy" id="34691"/>
    <lineage>
        <taxon>Eukaryota</taxon>
        <taxon>Metazoa</taxon>
        <taxon>Ecdysozoa</taxon>
        <taxon>Arthropoda</taxon>
        <taxon>Hexapoda</taxon>
        <taxon>Insecta</taxon>
        <taxon>Pterygota</taxon>
        <taxon>Neoptera</taxon>
        <taxon>Endopterygota</taxon>
        <taxon>Diptera</taxon>
        <taxon>Nematocera</taxon>
        <taxon>Culicoidea</taxon>
        <taxon>Culicidae</taxon>
        <taxon>Anophelinae</taxon>
        <taxon>Anopheles</taxon>
    </lineage>
</organism>
<dbReference type="EnsemblMetazoa" id="AQUA014356-RA">
    <property type="protein sequence ID" value="AQUA014356-PA"/>
    <property type="gene ID" value="AQUA014356"/>
</dbReference>
<dbReference type="VEuPathDB" id="VectorBase:AQUA014356"/>
<dbReference type="Proteomes" id="UP000076407">
    <property type="component" value="Unassembled WGS sequence"/>
</dbReference>
<keyword evidence="2" id="KW-1185">Reference proteome</keyword>
<evidence type="ECO:0000313" key="2">
    <source>
        <dbReference type="Proteomes" id="UP000076407"/>
    </source>
</evidence>
<accession>A0A182XR75</accession>
<name>A0A182XR75_ANOQN</name>
<dbReference type="AlphaFoldDB" id="A0A182XR75"/>
<sequence>MLIPIRFPMLITLLRLVRILSMALLVMLIASVAAAASVPAFTTRRRGDGVPVGETARNIVLKALVVVFGASTVNHSAAGMVVVSLVRSVCSSTASFGSFRTSARRLLALGRVTGPIAARLPAGTFTPRSVLLLLLLFVRGRFFARFLPTATTTTTPGCSRLRVLQYIAEIVKQRHLLGRFALQLRLLVPLAVSSPLAAQLTTALRLSTNTTTGRSVSRLRLLPVLYPLQIAERPVHVVARQLERVRRLLLGEALVHDFLHVCVDHLLRAAAERFLRAELGRLRDRVVAQRVEGRVFRRLFLLLRLQALEVLVGLRHRLLDFLPERNPRRRAGRAELQPAALGVLGHRAAQLPLFHQRRYVAAQHLYVLFAQHHHALQDADGAVLQQYLRARRCVEAQARYVLVLQGNVLRLAVGDGELQQPGGHLRLLVHLRRAEIAQLHQLHHAGPIEAFRLGAAGRQACQRSTAILSQIDVQG</sequence>
<reference evidence="1" key="1">
    <citation type="submission" date="2020-05" db="UniProtKB">
        <authorList>
            <consortium name="EnsemblMetazoa"/>
        </authorList>
    </citation>
    <scope>IDENTIFICATION</scope>
    <source>
        <strain evidence="1">SANGQUA</strain>
    </source>
</reference>
<protein>
    <submittedName>
        <fullName evidence="1">Uncharacterized protein</fullName>
    </submittedName>
</protein>